<dbReference type="NCBIfam" id="TIGR00756">
    <property type="entry name" value="PPR"/>
    <property type="match status" value="4"/>
</dbReference>
<keyword evidence="5" id="KW-1185">Reference proteome</keyword>
<accession>A0ABD3U7S1</accession>
<dbReference type="PANTHER" id="PTHR47934:SF19">
    <property type="entry name" value="PENTATRICOPEPTIDE REPEAT-CONTAINING PROTEIN MITOCHONDRIAL"/>
    <property type="match status" value="1"/>
</dbReference>
<gene>
    <name evidence="4" type="ORF">ACJIZ3_002249</name>
</gene>
<feature type="repeat" description="PPR" evidence="3">
    <location>
        <begin position="157"/>
        <end position="191"/>
    </location>
</feature>
<dbReference type="EMBL" id="JBJXBP010000002">
    <property type="protein sequence ID" value="KAL3844846.1"/>
    <property type="molecule type" value="Genomic_DNA"/>
</dbReference>
<organism evidence="4 5">
    <name type="scientific">Penstemon smallii</name>
    <dbReference type="NCBI Taxonomy" id="265156"/>
    <lineage>
        <taxon>Eukaryota</taxon>
        <taxon>Viridiplantae</taxon>
        <taxon>Streptophyta</taxon>
        <taxon>Embryophyta</taxon>
        <taxon>Tracheophyta</taxon>
        <taxon>Spermatophyta</taxon>
        <taxon>Magnoliopsida</taxon>
        <taxon>eudicotyledons</taxon>
        <taxon>Gunneridae</taxon>
        <taxon>Pentapetalae</taxon>
        <taxon>asterids</taxon>
        <taxon>lamiids</taxon>
        <taxon>Lamiales</taxon>
        <taxon>Plantaginaceae</taxon>
        <taxon>Cheloneae</taxon>
        <taxon>Penstemon</taxon>
    </lineage>
</organism>
<feature type="repeat" description="PPR" evidence="3">
    <location>
        <begin position="192"/>
        <end position="227"/>
    </location>
</feature>
<comment type="similarity">
    <text evidence="1">Belongs to the PPR family. P subfamily.</text>
</comment>
<dbReference type="SUPFAM" id="SSF48452">
    <property type="entry name" value="TPR-like"/>
    <property type="match status" value="1"/>
</dbReference>
<evidence type="ECO:0000256" key="2">
    <source>
        <dbReference type="ARBA" id="ARBA00022737"/>
    </source>
</evidence>
<dbReference type="Proteomes" id="UP001634393">
    <property type="component" value="Unassembled WGS sequence"/>
</dbReference>
<dbReference type="InterPro" id="IPR051114">
    <property type="entry name" value="Mito_RNA_Proc_CCM1"/>
</dbReference>
<dbReference type="InterPro" id="IPR011990">
    <property type="entry name" value="TPR-like_helical_dom_sf"/>
</dbReference>
<dbReference type="PANTHER" id="PTHR47934">
    <property type="entry name" value="PENTATRICOPEPTIDE REPEAT-CONTAINING PROTEIN PET309, MITOCHONDRIAL"/>
    <property type="match status" value="1"/>
</dbReference>
<dbReference type="PROSITE" id="PS51375">
    <property type="entry name" value="PPR"/>
    <property type="match status" value="3"/>
</dbReference>
<dbReference type="Pfam" id="PF13041">
    <property type="entry name" value="PPR_2"/>
    <property type="match status" value="2"/>
</dbReference>
<evidence type="ECO:0000313" key="4">
    <source>
        <dbReference type="EMBL" id="KAL3844846.1"/>
    </source>
</evidence>
<evidence type="ECO:0000313" key="5">
    <source>
        <dbReference type="Proteomes" id="UP001634393"/>
    </source>
</evidence>
<protein>
    <recommendedName>
        <fullName evidence="6">Pentatricopeptide repeat-containing protein</fullName>
    </recommendedName>
</protein>
<dbReference type="Gene3D" id="1.25.40.10">
    <property type="entry name" value="Tetratricopeptide repeat domain"/>
    <property type="match status" value="3"/>
</dbReference>
<reference evidence="4 5" key="1">
    <citation type="submission" date="2024-12" db="EMBL/GenBank/DDBJ databases">
        <title>The unique morphological basis and parallel evolutionary history of personate flowers in Penstemon.</title>
        <authorList>
            <person name="Depatie T.H."/>
            <person name="Wessinger C.A."/>
        </authorList>
    </citation>
    <scope>NUCLEOTIDE SEQUENCE [LARGE SCALE GENOMIC DNA]</scope>
    <source>
        <strain evidence="4">WTNN_2</strain>
        <tissue evidence="4">Leaf</tissue>
    </source>
</reference>
<evidence type="ECO:0000256" key="1">
    <source>
        <dbReference type="ARBA" id="ARBA00007626"/>
    </source>
</evidence>
<dbReference type="InterPro" id="IPR002885">
    <property type="entry name" value="PPR_rpt"/>
</dbReference>
<dbReference type="AlphaFoldDB" id="A0ABD3U7S1"/>
<feature type="repeat" description="PPR" evidence="3">
    <location>
        <begin position="262"/>
        <end position="297"/>
    </location>
</feature>
<evidence type="ECO:0008006" key="6">
    <source>
        <dbReference type="Google" id="ProtNLM"/>
    </source>
</evidence>
<sequence length="409" mass="45832">MSSSLAFRHARHLSSAAAACATAFKPVTISYTKSRLKNCHDPDVALKFYSSFTTSNDPSTSPAKSQRYSDIGTFLEAHKSNPQITQEPFLSSLIRSYGDAGMFENALKTYNKMTDLGTPRTTLSFNALLNACVHSKAFDRVPNYFTEFPEKFGFSPDKFSYRILIKSYCEMGVPESAMEKLNEMEEKGLNVDAIAFTTILNAFYENGRSDEADKFWEEMVTKKGFKPDFRSYNVRLLHIHHGEPEGVKKLIEEMNTVGIIPDVVSYNYLITCYCEKGMMDEAKKVYNEMLKMRGCNPNAATFSTLVAYMCKHEGFVAGYKLFEESVKVGKIPDIDTLKSLLEGLVKEERMNEAKALVRTMHERLPSKLLEAWGKLAEDLGVAHVGTQEVVDSGEIEKVVVSGEIDSASK</sequence>
<dbReference type="Pfam" id="PF01535">
    <property type="entry name" value="PPR"/>
    <property type="match status" value="2"/>
</dbReference>
<comment type="caution">
    <text evidence="4">The sequence shown here is derived from an EMBL/GenBank/DDBJ whole genome shotgun (WGS) entry which is preliminary data.</text>
</comment>
<name>A0ABD3U7S1_9LAMI</name>
<evidence type="ECO:0000256" key="3">
    <source>
        <dbReference type="PROSITE-ProRule" id="PRU00708"/>
    </source>
</evidence>
<proteinExistence type="inferred from homology"/>
<keyword evidence="2" id="KW-0677">Repeat</keyword>